<keyword evidence="1" id="KW-0472">Membrane</keyword>
<gene>
    <name evidence="2" type="ORF">JIP62_14015</name>
</gene>
<protein>
    <submittedName>
        <fullName evidence="2">Uncharacterized protein</fullName>
    </submittedName>
</protein>
<name>A0ABX7BQK4_9CAUL</name>
<proteinExistence type="predicted"/>
<dbReference type="Proteomes" id="UP000595448">
    <property type="component" value="Chromosome"/>
</dbReference>
<keyword evidence="1" id="KW-0812">Transmembrane</keyword>
<accession>A0ABX7BQK4</accession>
<reference evidence="2 3" key="1">
    <citation type="submission" date="2021-01" db="EMBL/GenBank/DDBJ databases">
        <title>Brevundimonas vitis sp. nov., an bacterium isolated from grape (Vitis vinifera).</title>
        <authorList>
            <person name="Jiang L."/>
            <person name="Lee J."/>
        </authorList>
    </citation>
    <scope>NUCLEOTIDE SEQUENCE [LARGE SCALE GENOMIC DNA]</scope>
    <source>
        <strain evidence="2 3">GRTSA-9</strain>
    </source>
</reference>
<feature type="transmembrane region" description="Helical" evidence="1">
    <location>
        <begin position="116"/>
        <end position="135"/>
    </location>
</feature>
<organism evidence="2 3">
    <name type="scientific">Brevundimonas vitisensis</name>
    <dbReference type="NCBI Taxonomy" id="2800818"/>
    <lineage>
        <taxon>Bacteria</taxon>
        <taxon>Pseudomonadati</taxon>
        <taxon>Pseudomonadota</taxon>
        <taxon>Alphaproteobacteria</taxon>
        <taxon>Caulobacterales</taxon>
        <taxon>Caulobacteraceae</taxon>
        <taxon>Brevundimonas</taxon>
    </lineage>
</organism>
<keyword evidence="3" id="KW-1185">Reference proteome</keyword>
<evidence type="ECO:0000313" key="2">
    <source>
        <dbReference type="EMBL" id="QQQ18389.1"/>
    </source>
</evidence>
<evidence type="ECO:0000256" key="1">
    <source>
        <dbReference type="SAM" id="Phobius"/>
    </source>
</evidence>
<sequence length="139" mass="14193">MSADEFDPFIERQFSRTPVMADAELFAADIDARLASGSRVRTMALALAGLIGGVVAVQETMSVNLNLSRDSGPVAGEAVGQGIESLTTRAQGLAEAGLDQLGLSGVALGSLGAMQLFWITAGALIAIAAAGVMKLSQEV</sequence>
<dbReference type="RefSeq" id="WP_201102760.1">
    <property type="nucleotide sequence ID" value="NZ_CP067977.1"/>
</dbReference>
<keyword evidence="1" id="KW-1133">Transmembrane helix</keyword>
<dbReference type="EMBL" id="CP067977">
    <property type="protein sequence ID" value="QQQ18389.1"/>
    <property type="molecule type" value="Genomic_DNA"/>
</dbReference>
<evidence type="ECO:0000313" key="3">
    <source>
        <dbReference type="Proteomes" id="UP000595448"/>
    </source>
</evidence>